<feature type="domain" description="CinA C-terminal" evidence="1">
    <location>
        <begin position="9"/>
        <end position="155"/>
    </location>
</feature>
<dbReference type="KEGG" id="celz:E5225_10565"/>
<dbReference type="Gene3D" id="3.90.950.20">
    <property type="entry name" value="CinA-like"/>
    <property type="match status" value="1"/>
</dbReference>
<dbReference type="InterPro" id="IPR008136">
    <property type="entry name" value="CinA_C"/>
</dbReference>
<reference evidence="2 3" key="1">
    <citation type="submission" date="2019-04" db="EMBL/GenBank/DDBJ databases">
        <title>Isolation and identification of Cellulomonas shaoxiangyii sp. Nov. isolated from feces of the Tibetan antelopes (Pantholops hodgsonii) in the Qinghai-Tibet plateau of China.</title>
        <authorList>
            <person name="Tian Z."/>
        </authorList>
    </citation>
    <scope>NUCLEOTIDE SEQUENCE [LARGE SCALE GENOMIC DNA]</scope>
    <source>
        <strain evidence="2 3">Z28</strain>
    </source>
</reference>
<keyword evidence="3" id="KW-1185">Reference proteome</keyword>
<dbReference type="SUPFAM" id="SSF142433">
    <property type="entry name" value="CinA-like"/>
    <property type="match status" value="1"/>
</dbReference>
<dbReference type="NCBIfam" id="TIGR00199">
    <property type="entry name" value="PncC_domain"/>
    <property type="match status" value="1"/>
</dbReference>
<proteinExistence type="predicted"/>
<dbReference type="AlphaFoldDB" id="A0A4P7SI75"/>
<evidence type="ECO:0000313" key="2">
    <source>
        <dbReference type="EMBL" id="QCB93939.1"/>
    </source>
</evidence>
<accession>A0A4P7SI75</accession>
<dbReference type="InterPro" id="IPR036653">
    <property type="entry name" value="CinA-like_C"/>
</dbReference>
<dbReference type="Pfam" id="PF02464">
    <property type="entry name" value="CinA"/>
    <property type="match status" value="1"/>
</dbReference>
<dbReference type="EMBL" id="CP039291">
    <property type="protein sequence ID" value="QCB93939.1"/>
    <property type="molecule type" value="Genomic_DNA"/>
</dbReference>
<organism evidence="2 3">
    <name type="scientific">Cellulomonas shaoxiangyii</name>
    <dbReference type="NCBI Taxonomy" id="2566013"/>
    <lineage>
        <taxon>Bacteria</taxon>
        <taxon>Bacillati</taxon>
        <taxon>Actinomycetota</taxon>
        <taxon>Actinomycetes</taxon>
        <taxon>Micrococcales</taxon>
        <taxon>Cellulomonadaceae</taxon>
        <taxon>Cellulomonas</taxon>
    </lineage>
</organism>
<name>A0A4P7SI75_9CELL</name>
<sequence>MPGPAAAPHLLDLLAARGWTLAVAESLTGGQVTATLVDVPGASAVLRGGVVAYATDLKASVLGVEAALLAARGPVDAGVARAMADGVRARLAADVGLATTGVAGPGAQDGHPPGTVHVAVGTPAGTVARSLRIGGDRAAVRAGATAAVLELAVEVLGPGPAGG</sequence>
<evidence type="ECO:0000313" key="3">
    <source>
        <dbReference type="Proteomes" id="UP000296469"/>
    </source>
</evidence>
<dbReference type="Proteomes" id="UP000296469">
    <property type="component" value="Chromosome"/>
</dbReference>
<gene>
    <name evidence="2" type="ORF">E5225_10565</name>
</gene>
<dbReference type="OrthoDB" id="1253990at2"/>
<dbReference type="RefSeq" id="WP_135972519.1">
    <property type="nucleotide sequence ID" value="NZ_CP039291.1"/>
</dbReference>
<protein>
    <submittedName>
        <fullName evidence="2">CinA family protein</fullName>
    </submittedName>
</protein>
<evidence type="ECO:0000259" key="1">
    <source>
        <dbReference type="Pfam" id="PF02464"/>
    </source>
</evidence>